<proteinExistence type="predicted"/>
<protein>
    <submittedName>
        <fullName evidence="1">Uncharacterized protein</fullName>
    </submittedName>
</protein>
<name>A0A0V1GID9_TRIPS</name>
<accession>A0A0V1GID9</accession>
<keyword evidence="2" id="KW-1185">Reference proteome</keyword>
<sequence>MYATRESRNSLVACLFYEKWRKTCFQNLEFFLIAISLY</sequence>
<evidence type="ECO:0000313" key="2">
    <source>
        <dbReference type="Proteomes" id="UP000054805"/>
    </source>
</evidence>
<organism evidence="1 2">
    <name type="scientific">Trichinella pseudospiralis</name>
    <name type="common">Parasitic roundworm</name>
    <dbReference type="NCBI Taxonomy" id="6337"/>
    <lineage>
        <taxon>Eukaryota</taxon>
        <taxon>Metazoa</taxon>
        <taxon>Ecdysozoa</taxon>
        <taxon>Nematoda</taxon>
        <taxon>Enoplea</taxon>
        <taxon>Dorylaimia</taxon>
        <taxon>Trichinellida</taxon>
        <taxon>Trichinellidae</taxon>
        <taxon>Trichinella</taxon>
    </lineage>
</organism>
<dbReference type="AlphaFoldDB" id="A0A0V1GID9"/>
<dbReference type="Proteomes" id="UP000054805">
    <property type="component" value="Unassembled WGS sequence"/>
</dbReference>
<comment type="caution">
    <text evidence="1">The sequence shown here is derived from an EMBL/GenBank/DDBJ whole genome shotgun (WGS) entry which is preliminary data.</text>
</comment>
<dbReference type="EMBL" id="JYDS01002008">
    <property type="protein sequence ID" value="KRY98007.1"/>
    <property type="molecule type" value="Genomic_DNA"/>
</dbReference>
<reference evidence="1 2" key="1">
    <citation type="submission" date="2015-01" db="EMBL/GenBank/DDBJ databases">
        <title>Evolution of Trichinella species and genotypes.</title>
        <authorList>
            <person name="Korhonen P.K."/>
            <person name="Edoardo P."/>
            <person name="Giuseppe L.R."/>
            <person name="Gasser R.B."/>
        </authorList>
    </citation>
    <scope>NUCLEOTIDE SEQUENCE [LARGE SCALE GENOMIC DNA]</scope>
    <source>
        <strain evidence="1">ISS588</strain>
    </source>
</reference>
<gene>
    <name evidence="1" type="ORF">T4B_15113</name>
</gene>
<evidence type="ECO:0000313" key="1">
    <source>
        <dbReference type="EMBL" id="KRY98007.1"/>
    </source>
</evidence>